<accession>A0A8H7ZM10</accession>
<keyword evidence="3" id="KW-1185">Reference proteome</keyword>
<reference evidence="2 3" key="1">
    <citation type="journal article" name="Sci. Rep.">
        <title>Genome-scale phylogenetic analyses confirm Olpidium as the closest living zoosporic fungus to the non-flagellated, terrestrial fungi.</title>
        <authorList>
            <person name="Chang Y."/>
            <person name="Rochon D."/>
            <person name="Sekimoto S."/>
            <person name="Wang Y."/>
            <person name="Chovatia M."/>
            <person name="Sandor L."/>
            <person name="Salamov A."/>
            <person name="Grigoriev I.V."/>
            <person name="Stajich J.E."/>
            <person name="Spatafora J.W."/>
        </authorList>
    </citation>
    <scope>NUCLEOTIDE SEQUENCE [LARGE SCALE GENOMIC DNA]</scope>
    <source>
        <strain evidence="2">S191</strain>
    </source>
</reference>
<dbReference type="AlphaFoldDB" id="A0A8H7ZM10"/>
<feature type="region of interest" description="Disordered" evidence="1">
    <location>
        <begin position="75"/>
        <end position="102"/>
    </location>
</feature>
<dbReference type="EMBL" id="JAEFCI010012650">
    <property type="protein sequence ID" value="KAG5455876.1"/>
    <property type="molecule type" value="Genomic_DNA"/>
</dbReference>
<sequence length="204" mass="22370">MRTSRAFLAWSPILPLPPRASAPARNAAAAGPRAFSFFSAAARRPESFGAADWEASPPPLARPRRRAHRTTPLWAAGFRTSARHPEAQLPPSSPGRDDDEPDEMFAKKFSIGDIPVGALLYHFVEKAVKGKKKKKKKKKKALFFFFFFRSRTRTVVRQVGMRRQGIHSHAVAAKAAGAHWSVARGCVPACLPASLKSASQTTAR</sequence>
<proteinExistence type="predicted"/>
<protein>
    <submittedName>
        <fullName evidence="2">Uncharacterized protein</fullName>
    </submittedName>
</protein>
<organism evidence="2 3">
    <name type="scientific">Olpidium bornovanus</name>
    <dbReference type="NCBI Taxonomy" id="278681"/>
    <lineage>
        <taxon>Eukaryota</taxon>
        <taxon>Fungi</taxon>
        <taxon>Fungi incertae sedis</taxon>
        <taxon>Olpidiomycota</taxon>
        <taxon>Olpidiomycotina</taxon>
        <taxon>Olpidiomycetes</taxon>
        <taxon>Olpidiales</taxon>
        <taxon>Olpidiaceae</taxon>
        <taxon>Olpidium</taxon>
    </lineage>
</organism>
<evidence type="ECO:0000313" key="2">
    <source>
        <dbReference type="EMBL" id="KAG5455876.1"/>
    </source>
</evidence>
<gene>
    <name evidence="2" type="ORF">BJ554DRAFT_4551</name>
</gene>
<evidence type="ECO:0000256" key="1">
    <source>
        <dbReference type="SAM" id="MobiDB-lite"/>
    </source>
</evidence>
<dbReference type="Proteomes" id="UP000673691">
    <property type="component" value="Unassembled WGS sequence"/>
</dbReference>
<name>A0A8H7ZM10_9FUNG</name>
<evidence type="ECO:0000313" key="3">
    <source>
        <dbReference type="Proteomes" id="UP000673691"/>
    </source>
</evidence>
<feature type="region of interest" description="Disordered" evidence="1">
    <location>
        <begin position="49"/>
        <end position="68"/>
    </location>
</feature>
<comment type="caution">
    <text evidence="2">The sequence shown here is derived from an EMBL/GenBank/DDBJ whole genome shotgun (WGS) entry which is preliminary data.</text>
</comment>